<gene>
    <name evidence="2" type="ORF">Vretifemale_18034</name>
</gene>
<evidence type="ECO:0000313" key="3">
    <source>
        <dbReference type="Proteomes" id="UP000747110"/>
    </source>
</evidence>
<dbReference type="OrthoDB" id="10680079at2759"/>
<reference evidence="2" key="1">
    <citation type="journal article" date="2021" name="Proc. Natl. Acad. Sci. U.S.A.">
        <title>Three genomes in the algal genus Volvox reveal the fate of a haploid sex-determining region after a transition to homothallism.</title>
        <authorList>
            <person name="Yamamoto K."/>
            <person name="Hamaji T."/>
            <person name="Kawai-Toyooka H."/>
            <person name="Matsuzaki R."/>
            <person name="Takahashi F."/>
            <person name="Nishimura Y."/>
            <person name="Kawachi M."/>
            <person name="Noguchi H."/>
            <person name="Minakuchi Y."/>
            <person name="Umen J.G."/>
            <person name="Toyoda A."/>
            <person name="Nozaki H."/>
        </authorList>
    </citation>
    <scope>NUCLEOTIDE SEQUENCE</scope>
    <source>
        <strain evidence="2">NIES-3786</strain>
    </source>
</reference>
<evidence type="ECO:0000313" key="2">
    <source>
        <dbReference type="EMBL" id="GIL90424.1"/>
    </source>
</evidence>
<comment type="caution">
    <text evidence="2">The sequence shown here is derived from an EMBL/GenBank/DDBJ whole genome shotgun (WGS) entry which is preliminary data.</text>
</comment>
<accession>A0A8J4CWS2</accession>
<organism evidence="2 3">
    <name type="scientific">Volvox reticuliferus</name>
    <dbReference type="NCBI Taxonomy" id="1737510"/>
    <lineage>
        <taxon>Eukaryota</taxon>
        <taxon>Viridiplantae</taxon>
        <taxon>Chlorophyta</taxon>
        <taxon>core chlorophytes</taxon>
        <taxon>Chlorophyceae</taxon>
        <taxon>CS clade</taxon>
        <taxon>Chlamydomonadales</taxon>
        <taxon>Volvocaceae</taxon>
        <taxon>Volvox</taxon>
    </lineage>
</organism>
<dbReference type="Proteomes" id="UP000747110">
    <property type="component" value="Unassembled WGS sequence"/>
</dbReference>
<keyword evidence="3" id="KW-1185">Reference proteome</keyword>
<evidence type="ECO:0000256" key="1">
    <source>
        <dbReference type="SAM" id="MobiDB-lite"/>
    </source>
</evidence>
<name>A0A8J4CWS2_9CHLO</name>
<protein>
    <submittedName>
        <fullName evidence="2">Uncharacterized protein</fullName>
    </submittedName>
</protein>
<proteinExistence type="predicted"/>
<dbReference type="AlphaFoldDB" id="A0A8J4CWS2"/>
<feature type="region of interest" description="Disordered" evidence="1">
    <location>
        <begin position="116"/>
        <end position="135"/>
    </location>
</feature>
<sequence length="189" mass="20001">QSTGSDAINITYNGYGGCEPNVCNSQQCGFPSRTELLVQDKFGGQQAWAPLCAVKASGEVLDAVAKLICNQYYEWPMPDNTVAGGGRKLSAVVGTSSGSSLHSVMGVAYEPFKIPDPSKPGNATGTKVPGGSPVVESPWDPSTVSRWVTVTSWDNITSAKSMQDLQLQVSSQPCESGQIFAVYCMLLVK</sequence>
<dbReference type="EMBL" id="BNCP01000056">
    <property type="protein sequence ID" value="GIL90424.1"/>
    <property type="molecule type" value="Genomic_DNA"/>
</dbReference>
<feature type="non-terminal residue" evidence="2">
    <location>
        <position position="189"/>
    </location>
</feature>